<gene>
    <name evidence="1" type="ORF">ERS852526_01241</name>
</gene>
<protein>
    <recommendedName>
        <fullName evidence="3">YgiT-type zinc finger protein</fullName>
    </recommendedName>
</protein>
<evidence type="ECO:0000313" key="2">
    <source>
        <dbReference type="Proteomes" id="UP000095485"/>
    </source>
</evidence>
<reference evidence="1 2" key="1">
    <citation type="submission" date="2015-09" db="EMBL/GenBank/DDBJ databases">
        <authorList>
            <consortium name="Pathogen Informatics"/>
        </authorList>
    </citation>
    <scope>NUCLEOTIDE SEQUENCE [LARGE SCALE GENOMIC DNA]</scope>
    <source>
        <strain evidence="1 2">2789STDY5834914</strain>
    </source>
</reference>
<name>A0A174NIZ9_9FIRM</name>
<proteinExistence type="predicted"/>
<dbReference type="Gene3D" id="3.10.20.860">
    <property type="match status" value="1"/>
</dbReference>
<accession>A0A174NIZ9</accession>
<dbReference type="InterPro" id="IPR022453">
    <property type="entry name" value="Znf_MqsA-type"/>
</dbReference>
<evidence type="ECO:0008006" key="3">
    <source>
        <dbReference type="Google" id="ProtNLM"/>
    </source>
</evidence>
<dbReference type="EMBL" id="CZAY01000008">
    <property type="protein sequence ID" value="CUP48594.1"/>
    <property type="molecule type" value="Genomic_DNA"/>
</dbReference>
<dbReference type="RefSeq" id="WP_055056273.1">
    <property type="nucleotide sequence ID" value="NZ_CZAY01000008.1"/>
</dbReference>
<evidence type="ECO:0000313" key="1">
    <source>
        <dbReference type="EMBL" id="CUP48594.1"/>
    </source>
</evidence>
<sequence length="83" mass="9312">MKCTECNNTLHKTIGEFSMSIDGKTIKVINAPILHCKNCDLVVVDDEIKNNAKEFAKIYLSDNILDYAECEAGTMIPIMNLLF</sequence>
<dbReference type="AlphaFoldDB" id="A0A174NIZ9"/>
<organism evidence="1 2">
    <name type="scientific">Dorea longicatena</name>
    <dbReference type="NCBI Taxonomy" id="88431"/>
    <lineage>
        <taxon>Bacteria</taxon>
        <taxon>Bacillati</taxon>
        <taxon>Bacillota</taxon>
        <taxon>Clostridia</taxon>
        <taxon>Lachnospirales</taxon>
        <taxon>Lachnospiraceae</taxon>
        <taxon>Dorea</taxon>
    </lineage>
</organism>
<dbReference type="OrthoDB" id="2085563at2"/>
<dbReference type="NCBIfam" id="TIGR03831">
    <property type="entry name" value="YgiT_finger"/>
    <property type="match status" value="1"/>
</dbReference>
<dbReference type="Proteomes" id="UP000095485">
    <property type="component" value="Unassembled WGS sequence"/>
</dbReference>
<dbReference type="GeneID" id="96228534"/>